<sequence length="87" mass="9914">MKFQGRSKILSEEYVGRTGASIRKTGSNEENWKPKRLVQGSGVRLSACGLEFILLITTRNLLFEIALDELMNRETHLGQEDMVEYPI</sequence>
<reference evidence="1" key="1">
    <citation type="submission" date="2022-01" db="EMBL/GenBank/DDBJ databases">
        <authorList>
            <person name="King R."/>
        </authorList>
    </citation>
    <scope>NUCLEOTIDE SEQUENCE</scope>
</reference>
<gene>
    <name evidence="1" type="ORF">NEZAVI_LOCUS8900</name>
</gene>
<name>A0A9P0HCI7_NEZVI</name>
<dbReference type="Proteomes" id="UP001152798">
    <property type="component" value="Chromosome 4"/>
</dbReference>
<dbReference type="AlphaFoldDB" id="A0A9P0HCI7"/>
<proteinExistence type="predicted"/>
<evidence type="ECO:0000313" key="2">
    <source>
        <dbReference type="Proteomes" id="UP001152798"/>
    </source>
</evidence>
<evidence type="ECO:0000313" key="1">
    <source>
        <dbReference type="EMBL" id="CAH1399455.1"/>
    </source>
</evidence>
<dbReference type="EMBL" id="OV725080">
    <property type="protein sequence ID" value="CAH1399455.1"/>
    <property type="molecule type" value="Genomic_DNA"/>
</dbReference>
<protein>
    <submittedName>
        <fullName evidence="1">Uncharacterized protein</fullName>
    </submittedName>
</protein>
<organism evidence="1 2">
    <name type="scientific">Nezara viridula</name>
    <name type="common">Southern green stink bug</name>
    <name type="synonym">Cimex viridulus</name>
    <dbReference type="NCBI Taxonomy" id="85310"/>
    <lineage>
        <taxon>Eukaryota</taxon>
        <taxon>Metazoa</taxon>
        <taxon>Ecdysozoa</taxon>
        <taxon>Arthropoda</taxon>
        <taxon>Hexapoda</taxon>
        <taxon>Insecta</taxon>
        <taxon>Pterygota</taxon>
        <taxon>Neoptera</taxon>
        <taxon>Paraneoptera</taxon>
        <taxon>Hemiptera</taxon>
        <taxon>Heteroptera</taxon>
        <taxon>Panheteroptera</taxon>
        <taxon>Pentatomomorpha</taxon>
        <taxon>Pentatomoidea</taxon>
        <taxon>Pentatomidae</taxon>
        <taxon>Pentatominae</taxon>
        <taxon>Nezara</taxon>
    </lineage>
</organism>
<accession>A0A9P0HCI7</accession>
<keyword evidence="2" id="KW-1185">Reference proteome</keyword>